<dbReference type="Proteomes" id="UP000238308">
    <property type="component" value="Unassembled WGS sequence"/>
</dbReference>
<feature type="domain" description="NIPSNAP" evidence="2">
    <location>
        <begin position="4"/>
        <end position="103"/>
    </location>
</feature>
<evidence type="ECO:0000313" key="3">
    <source>
        <dbReference type="EMBL" id="PRY99197.1"/>
    </source>
</evidence>
<dbReference type="Gene3D" id="3.30.70.100">
    <property type="match status" value="1"/>
</dbReference>
<dbReference type="PANTHER" id="PTHR21017:SF17">
    <property type="entry name" value="PROTEIN NIPSNAP"/>
    <property type="match status" value="1"/>
</dbReference>
<dbReference type="InterPro" id="IPR012577">
    <property type="entry name" value="NIPSNAP"/>
</dbReference>
<gene>
    <name evidence="3" type="ORF">BCM14_0640</name>
</gene>
<dbReference type="EMBL" id="PVTV01000011">
    <property type="protein sequence ID" value="PRY99197.1"/>
    <property type="molecule type" value="Genomic_DNA"/>
</dbReference>
<dbReference type="OrthoDB" id="8905985at2"/>
<protein>
    <submittedName>
        <fullName evidence="3">NIPSNAP protein</fullName>
    </submittedName>
</protein>
<comment type="similarity">
    <text evidence="1">Belongs to the NipSnap family.</text>
</comment>
<proteinExistence type="inferred from homology"/>
<evidence type="ECO:0000313" key="4">
    <source>
        <dbReference type="Proteomes" id="UP000238308"/>
    </source>
</evidence>
<name>A0A2T0XJX1_9BURK</name>
<comment type="caution">
    <text evidence="3">The sequence shown here is derived from an EMBL/GenBank/DDBJ whole genome shotgun (WGS) entry which is preliminary data.</text>
</comment>
<organism evidence="3 4">
    <name type="scientific">Jezberella montanilacus</name>
    <dbReference type="NCBI Taxonomy" id="323426"/>
    <lineage>
        <taxon>Bacteria</taxon>
        <taxon>Pseudomonadati</taxon>
        <taxon>Pseudomonadota</taxon>
        <taxon>Betaproteobacteria</taxon>
        <taxon>Burkholderiales</taxon>
        <taxon>Alcaligenaceae</taxon>
        <taxon>Jezberella</taxon>
    </lineage>
</organism>
<sequence length="105" mass="12034">MAIYELRTYSVVVGKMGEVTELYKSLGWPALAKHPQKLVGYFTGDIGAINEIIHLWKFDDDADRRSFWNGVFGDDQFMAFAKQLRPLLKHQENKLMLAAPWGPHP</sequence>
<keyword evidence="4" id="KW-1185">Reference proteome</keyword>
<dbReference type="Pfam" id="PF07978">
    <property type="entry name" value="NIPSNAP"/>
    <property type="match status" value="1"/>
</dbReference>
<accession>A0A2T0XJX1</accession>
<dbReference type="PANTHER" id="PTHR21017">
    <property type="entry name" value="NIPSNAP-RELATED"/>
    <property type="match status" value="1"/>
</dbReference>
<dbReference type="InterPro" id="IPR011008">
    <property type="entry name" value="Dimeric_a/b-barrel"/>
</dbReference>
<dbReference type="AlphaFoldDB" id="A0A2T0XJX1"/>
<evidence type="ECO:0000259" key="2">
    <source>
        <dbReference type="Pfam" id="PF07978"/>
    </source>
</evidence>
<dbReference type="SUPFAM" id="SSF54909">
    <property type="entry name" value="Dimeric alpha+beta barrel"/>
    <property type="match status" value="1"/>
</dbReference>
<evidence type="ECO:0000256" key="1">
    <source>
        <dbReference type="ARBA" id="ARBA00005291"/>
    </source>
</evidence>
<dbReference type="InterPro" id="IPR051557">
    <property type="entry name" value="NipSnap_domain"/>
</dbReference>
<reference evidence="3 4" key="1">
    <citation type="submission" date="2018-03" db="EMBL/GenBank/DDBJ databases">
        <title>Genomic Encyclopedia of Type Strains, Phase III (KMG-III): the genomes of soil and plant-associated and newly described type strains.</title>
        <authorList>
            <person name="Whitman W."/>
        </authorList>
    </citation>
    <scope>NUCLEOTIDE SEQUENCE [LARGE SCALE GENOMIC DNA]</scope>
    <source>
        <strain evidence="3 4">MWH-P2sevCIIIb</strain>
    </source>
</reference>